<dbReference type="EMBL" id="BLAD01000057">
    <property type="protein sequence ID" value="GES02317.1"/>
    <property type="molecule type" value="Genomic_DNA"/>
</dbReference>
<dbReference type="GO" id="GO:0046872">
    <property type="term" value="F:metal ion binding"/>
    <property type="evidence" value="ECO:0007669"/>
    <property type="project" value="UniProtKB-KW"/>
</dbReference>
<dbReference type="Pfam" id="PF02668">
    <property type="entry name" value="TauD"/>
    <property type="match status" value="1"/>
</dbReference>
<dbReference type="OrthoDB" id="581608at2"/>
<dbReference type="Proteomes" id="UP000334990">
    <property type="component" value="Unassembled WGS sequence"/>
</dbReference>
<gene>
    <name evidence="7" type="primary">tauD</name>
    <name evidence="7" type="ORF">Acor_43830</name>
</gene>
<dbReference type="GO" id="GO:0005737">
    <property type="term" value="C:cytoplasm"/>
    <property type="evidence" value="ECO:0007669"/>
    <property type="project" value="TreeGrafter"/>
</dbReference>
<keyword evidence="5" id="KW-0408">Iron</keyword>
<evidence type="ECO:0000256" key="5">
    <source>
        <dbReference type="ARBA" id="ARBA00023004"/>
    </source>
</evidence>
<evidence type="ECO:0000313" key="7">
    <source>
        <dbReference type="EMBL" id="GES02317.1"/>
    </source>
</evidence>
<feature type="domain" description="TauD/TfdA-like" evidence="6">
    <location>
        <begin position="5"/>
        <end position="263"/>
    </location>
</feature>
<organism evidence="7 8">
    <name type="scientific">Acrocarpospora corrugata</name>
    <dbReference type="NCBI Taxonomy" id="35763"/>
    <lineage>
        <taxon>Bacteria</taxon>
        <taxon>Bacillati</taxon>
        <taxon>Actinomycetota</taxon>
        <taxon>Actinomycetes</taxon>
        <taxon>Streptosporangiales</taxon>
        <taxon>Streptosporangiaceae</taxon>
        <taxon>Acrocarpospora</taxon>
    </lineage>
</organism>
<reference evidence="7 8" key="1">
    <citation type="submission" date="2019-10" db="EMBL/GenBank/DDBJ databases">
        <title>Whole genome shotgun sequence of Acrocarpospora corrugata NBRC 13972.</title>
        <authorList>
            <person name="Ichikawa N."/>
            <person name="Kimura A."/>
            <person name="Kitahashi Y."/>
            <person name="Komaki H."/>
            <person name="Oguchi A."/>
        </authorList>
    </citation>
    <scope>NUCLEOTIDE SEQUENCE [LARGE SCALE GENOMIC DNA]</scope>
    <source>
        <strain evidence="7 8">NBRC 13972</strain>
    </source>
</reference>
<evidence type="ECO:0000256" key="4">
    <source>
        <dbReference type="ARBA" id="ARBA00023002"/>
    </source>
</evidence>
<evidence type="ECO:0000256" key="1">
    <source>
        <dbReference type="ARBA" id="ARBA00005896"/>
    </source>
</evidence>
<evidence type="ECO:0000256" key="2">
    <source>
        <dbReference type="ARBA" id="ARBA00022723"/>
    </source>
</evidence>
<accession>A0A5M3VZL6</accession>
<comment type="similarity">
    <text evidence="1">Belongs to the TfdA dioxygenase family.</text>
</comment>
<dbReference type="GO" id="GO:0016706">
    <property type="term" value="F:2-oxoglutarate-dependent dioxygenase activity"/>
    <property type="evidence" value="ECO:0007669"/>
    <property type="project" value="TreeGrafter"/>
</dbReference>
<dbReference type="InterPro" id="IPR003819">
    <property type="entry name" value="TauD/TfdA-like"/>
</dbReference>
<keyword evidence="2" id="KW-0479">Metal-binding</keyword>
<dbReference type="RefSeq" id="WP_155338547.1">
    <property type="nucleotide sequence ID" value="NZ_BAAABN010000002.1"/>
</dbReference>
<dbReference type="AlphaFoldDB" id="A0A5M3VZL6"/>
<sequence>MIEFIPMTRHIGAEVTGVDLRKPLSEEETRTVRQGWLAHKVLFFRDQEITDEEHIRFAEHFGTINHPAFKKDSGTPIHVLDQTSPKGEGADEWHSDNTFEPVPPMGSLLRCMILPSVGGDTMWANTYLAYETLSPSIQRLCDELTAIHDITGSMRKAISKGHDFDLAEIQRKWPPIERPVVRVHPETGRKALFVNRASTTRLAGLTDRENEVLLPLLVDHVRNPEYQVRLRWRVGTLAFWDNRSTQHYAVADYTERRRMHRVTVNAFPEHLDR</sequence>
<dbReference type="InterPro" id="IPR051323">
    <property type="entry name" value="AtsK-like"/>
</dbReference>
<protein>
    <submittedName>
        <fullName evidence="7">Taurine dioxygenase</fullName>
    </submittedName>
</protein>
<evidence type="ECO:0000313" key="8">
    <source>
        <dbReference type="Proteomes" id="UP000334990"/>
    </source>
</evidence>
<keyword evidence="4" id="KW-0560">Oxidoreductase</keyword>
<keyword evidence="3 7" id="KW-0223">Dioxygenase</keyword>
<evidence type="ECO:0000259" key="6">
    <source>
        <dbReference type="Pfam" id="PF02668"/>
    </source>
</evidence>
<dbReference type="PANTHER" id="PTHR30468:SF1">
    <property type="entry name" value="ALPHA-KETOGLUTARATE-DEPENDENT SULFONATE DIOXYGENASE"/>
    <property type="match status" value="1"/>
</dbReference>
<name>A0A5M3VZL6_9ACTN</name>
<proteinExistence type="inferred from homology"/>
<evidence type="ECO:0000256" key="3">
    <source>
        <dbReference type="ARBA" id="ARBA00022964"/>
    </source>
</evidence>
<dbReference type="InterPro" id="IPR042098">
    <property type="entry name" value="TauD-like_sf"/>
</dbReference>
<comment type="caution">
    <text evidence="7">The sequence shown here is derived from an EMBL/GenBank/DDBJ whole genome shotgun (WGS) entry which is preliminary data.</text>
</comment>
<dbReference type="SUPFAM" id="SSF51197">
    <property type="entry name" value="Clavaminate synthase-like"/>
    <property type="match status" value="1"/>
</dbReference>
<keyword evidence="8" id="KW-1185">Reference proteome</keyword>
<dbReference type="PANTHER" id="PTHR30468">
    <property type="entry name" value="ALPHA-KETOGLUTARATE-DEPENDENT SULFONATE DIOXYGENASE"/>
    <property type="match status" value="1"/>
</dbReference>
<dbReference type="Gene3D" id="3.60.130.10">
    <property type="entry name" value="Clavaminate synthase-like"/>
    <property type="match status" value="1"/>
</dbReference>